<evidence type="ECO:0000313" key="6">
    <source>
        <dbReference type="Proteomes" id="UP000193642"/>
    </source>
</evidence>
<dbReference type="GO" id="GO:0008233">
    <property type="term" value="F:peptidase activity"/>
    <property type="evidence" value="ECO:0007669"/>
    <property type="project" value="UniProtKB-KW"/>
</dbReference>
<dbReference type="InterPro" id="IPR040234">
    <property type="entry name" value="QC/QCL"/>
</dbReference>
<dbReference type="GO" id="GO:0006508">
    <property type="term" value="P:proteolysis"/>
    <property type="evidence" value="ECO:0007669"/>
    <property type="project" value="UniProtKB-KW"/>
</dbReference>
<keyword evidence="3" id="KW-0645">Protease</keyword>
<evidence type="ECO:0000256" key="3">
    <source>
        <dbReference type="RuleBase" id="RU361240"/>
    </source>
</evidence>
<dbReference type="GO" id="GO:0016603">
    <property type="term" value="F:glutaminyl-peptide cyclotransferase activity"/>
    <property type="evidence" value="ECO:0007669"/>
    <property type="project" value="InterPro"/>
</dbReference>
<dbReference type="GO" id="GO:0008270">
    <property type="term" value="F:zinc ion binding"/>
    <property type="evidence" value="ECO:0007669"/>
    <property type="project" value="TreeGrafter"/>
</dbReference>
<accession>A0A1Y2CYH0</accession>
<keyword evidence="2" id="KW-0012">Acyltransferase</keyword>
<reference evidence="5 6" key="1">
    <citation type="submission" date="2016-07" db="EMBL/GenBank/DDBJ databases">
        <title>Pervasive Adenine N6-methylation of Active Genes in Fungi.</title>
        <authorList>
            <consortium name="DOE Joint Genome Institute"/>
            <person name="Mondo S.J."/>
            <person name="Dannebaum R.O."/>
            <person name="Kuo R.C."/>
            <person name="Labutti K."/>
            <person name="Haridas S."/>
            <person name="Kuo A."/>
            <person name="Salamov A."/>
            <person name="Ahrendt S.R."/>
            <person name="Lipzen A."/>
            <person name="Sullivan W."/>
            <person name="Andreopoulos W.B."/>
            <person name="Clum A."/>
            <person name="Lindquist E."/>
            <person name="Daum C."/>
            <person name="Ramamoorthy G.K."/>
            <person name="Gryganskyi A."/>
            <person name="Culley D."/>
            <person name="Magnuson J.K."/>
            <person name="James T.Y."/>
            <person name="O'Malley M.A."/>
            <person name="Stajich J.E."/>
            <person name="Spatafora J.W."/>
            <person name="Visel A."/>
            <person name="Grigoriev I.V."/>
        </authorList>
    </citation>
    <scope>NUCLEOTIDE SEQUENCE [LARGE SCALE GENOMIC DNA]</scope>
    <source>
        <strain evidence="5 6">JEL800</strain>
    </source>
</reference>
<name>A0A1Y2CYH0_9FUNG</name>
<keyword evidence="6" id="KW-1185">Reference proteome</keyword>
<dbReference type="InterPro" id="IPR037457">
    <property type="entry name" value="M28_QC"/>
</dbReference>
<dbReference type="Proteomes" id="UP000193642">
    <property type="component" value="Unassembled WGS sequence"/>
</dbReference>
<dbReference type="AlphaFoldDB" id="A0A1Y2CYH0"/>
<keyword evidence="3" id="KW-0862">Zinc</keyword>
<evidence type="ECO:0000256" key="1">
    <source>
        <dbReference type="ARBA" id="ARBA00022679"/>
    </source>
</evidence>
<keyword evidence="3" id="KW-0378">Hydrolase</keyword>
<dbReference type="PANTHER" id="PTHR12283">
    <property type="entry name" value="GLUTAMINYL-PEPTIDE CYCLOTRANSFERASE"/>
    <property type="match status" value="1"/>
</dbReference>
<evidence type="ECO:0000313" key="5">
    <source>
        <dbReference type="EMBL" id="ORY52060.1"/>
    </source>
</evidence>
<keyword evidence="3" id="KW-0479">Metal-binding</keyword>
<keyword evidence="1" id="KW-0808">Transferase</keyword>
<evidence type="ECO:0000259" key="4">
    <source>
        <dbReference type="Pfam" id="PF04389"/>
    </source>
</evidence>
<evidence type="ECO:0000256" key="2">
    <source>
        <dbReference type="ARBA" id="ARBA00023315"/>
    </source>
</evidence>
<dbReference type="CDD" id="cd03880">
    <property type="entry name" value="M28_QC_like"/>
    <property type="match status" value="1"/>
</dbReference>
<comment type="similarity">
    <text evidence="3">Belongs to the peptidase M28 family.</text>
</comment>
<dbReference type="STRING" id="329046.A0A1Y2CYH0"/>
<gene>
    <name evidence="5" type="ORF">BCR33DRAFT_655734</name>
</gene>
<dbReference type="Gene3D" id="3.40.630.10">
    <property type="entry name" value="Zn peptidases"/>
    <property type="match status" value="1"/>
</dbReference>
<dbReference type="EC" id="3.4.-.-" evidence="3"/>
<sequence>MGPTSPLLRRLLVPRVADTDGSRDVQHTIEEAMKDLGWTVERDEFEDNTPLGRKKFANIIATKNPNAKKRLVLAAHFDSKYFKDETFIGATDSAVPCAIMISIAQSLNKLLDQQPPGSKTIQLIFFDGEEAFVDWTQTDSLYGSRHLAQKWETTALDGSSVDPKRRRTDPTNPKKRSLIKSIDVFVLLDLLGDPTSTFINTNPKTTWMWDRLVDIETRLAKLQLLSQQKNDNVNLLNIPAYFTPSSFTNAGMGIDDDHRPFRDRGVPIVHCIAVPFPKTWHTPLDDGDHYSPETAVDLTRIFAVLVAEYLGLSPAPAHKEL</sequence>
<dbReference type="PANTHER" id="PTHR12283:SF6">
    <property type="entry name" value="GLUTAMINYL-PEPTIDE CYCLOTRANSFERASE-RELATED"/>
    <property type="match status" value="1"/>
</dbReference>
<feature type="domain" description="Peptidase M28" evidence="4">
    <location>
        <begin position="58"/>
        <end position="304"/>
    </location>
</feature>
<protein>
    <recommendedName>
        <fullName evidence="3">Peptide hydrolase</fullName>
        <ecNumber evidence="3">3.4.-.-</ecNumber>
    </recommendedName>
</protein>
<dbReference type="SUPFAM" id="SSF53187">
    <property type="entry name" value="Zn-dependent exopeptidases"/>
    <property type="match status" value="1"/>
</dbReference>
<comment type="caution">
    <text evidence="5">The sequence shown here is derived from an EMBL/GenBank/DDBJ whole genome shotgun (WGS) entry which is preliminary data.</text>
</comment>
<organism evidence="5 6">
    <name type="scientific">Rhizoclosmatium globosum</name>
    <dbReference type="NCBI Taxonomy" id="329046"/>
    <lineage>
        <taxon>Eukaryota</taxon>
        <taxon>Fungi</taxon>
        <taxon>Fungi incertae sedis</taxon>
        <taxon>Chytridiomycota</taxon>
        <taxon>Chytridiomycota incertae sedis</taxon>
        <taxon>Chytridiomycetes</taxon>
        <taxon>Chytridiales</taxon>
        <taxon>Chytriomycetaceae</taxon>
        <taxon>Rhizoclosmatium</taxon>
    </lineage>
</organism>
<dbReference type="EMBL" id="MCGO01000004">
    <property type="protein sequence ID" value="ORY52060.1"/>
    <property type="molecule type" value="Genomic_DNA"/>
</dbReference>
<dbReference type="InterPro" id="IPR007484">
    <property type="entry name" value="Peptidase_M28"/>
</dbReference>
<dbReference type="Pfam" id="PF04389">
    <property type="entry name" value="Peptidase_M28"/>
    <property type="match status" value="1"/>
</dbReference>
<proteinExistence type="inferred from homology"/>
<dbReference type="OrthoDB" id="3907302at2759"/>